<comment type="caution">
    <text evidence="1">The sequence shown here is derived from an EMBL/GenBank/DDBJ whole genome shotgun (WGS) entry which is preliminary data.</text>
</comment>
<dbReference type="Proteomes" id="UP000288603">
    <property type="component" value="Unassembled WGS sequence"/>
</dbReference>
<dbReference type="OrthoDB" id="3240543at2"/>
<dbReference type="EMBL" id="RZNC01000001">
    <property type="protein sequence ID" value="RWZ68700.1"/>
    <property type="molecule type" value="Genomic_DNA"/>
</dbReference>
<reference evidence="1 2" key="1">
    <citation type="submission" date="2018-12" db="EMBL/GenBank/DDBJ databases">
        <authorList>
            <person name="Li F."/>
        </authorList>
    </citation>
    <scope>NUCLEOTIDE SEQUENCE [LARGE SCALE GENOMIC DNA]</scope>
    <source>
        <strain evidence="1 2">8H24J-4-2</strain>
    </source>
</reference>
<sequence>MLTSAGVVAVLDETGSVTFAASRGGLFPPRRTSDQTANPLVRTMLERRGEGGIVTRNDAHIRYSTGGTSNTLYGQAAWAGDRMIMMMVEEAAPWLSYSPPRDGTAMFGKMQVEEHPEPKTRTCEGCWLVKHPAQFDIGADVCKECAA</sequence>
<organism evidence="1 2">
    <name type="scientific">Labedella populi</name>
    <dbReference type="NCBI Taxonomy" id="2498850"/>
    <lineage>
        <taxon>Bacteria</taxon>
        <taxon>Bacillati</taxon>
        <taxon>Actinomycetota</taxon>
        <taxon>Actinomycetes</taxon>
        <taxon>Micrococcales</taxon>
        <taxon>Microbacteriaceae</taxon>
        <taxon>Labedella</taxon>
    </lineage>
</organism>
<evidence type="ECO:0000313" key="1">
    <source>
        <dbReference type="EMBL" id="RWZ68700.1"/>
    </source>
</evidence>
<keyword evidence="2" id="KW-1185">Reference proteome</keyword>
<dbReference type="AlphaFoldDB" id="A0A3S4E8C7"/>
<proteinExistence type="predicted"/>
<gene>
    <name evidence="1" type="ORF">ELQ92_00875</name>
</gene>
<name>A0A3S4E8C7_9MICO</name>
<protein>
    <submittedName>
        <fullName evidence="1">Uncharacterized protein</fullName>
    </submittedName>
</protein>
<evidence type="ECO:0000313" key="2">
    <source>
        <dbReference type="Proteomes" id="UP000288603"/>
    </source>
</evidence>
<accession>A0A3S4E8C7</accession>